<dbReference type="SUPFAM" id="SSF48019">
    <property type="entry name" value="post-AAA+ oligomerization domain-like"/>
    <property type="match status" value="1"/>
</dbReference>
<dbReference type="InterPro" id="IPR003959">
    <property type="entry name" value="ATPase_AAA_core"/>
</dbReference>
<comment type="similarity">
    <text evidence="1">Belongs to the AAA ATPase family. RarA/MGS1/WRNIP1 subfamily.</text>
</comment>
<sequence length="419" mass="46738">MDLFDLNLQDSNFSYKPLSEKFRPQHLDDLIGQRHLIAKGKLLRSLIEQDKVTSMILQGPPSSGKTSLAIVINNHTASEFIKLNAVSLSVSELRDVFTIALDNLKLYNKKTIVFIDEIHSMRTNVQEALLPVVENGTITLIGATTESIQHDLIPPLVSRCRVYKLEALDNQDIKELILRALKDEIRGLGNMKLSIATDAIEYLSDVSNGDIRNALNALENAAYLASIGNEITLTMVQQAFQERINSINKTDMYNLTSAFCKSIRGGQTDAALYWMARLLDSGVDPIYIARRIVVHSSEDIGMANPHALQIALSAKDAVHFLGMPEGRIPLAQAVIYLCESPKSNSAYKAIARAFETVKNHKSYPVPESIRDGSRIYENPIDLQRDNNTYLPEQLTGLSLYKPQDSGVESKIYLKHSRLN</sequence>
<protein>
    <submittedName>
        <fullName evidence="5">Replication-associated recombination protein A</fullName>
    </submittedName>
</protein>
<dbReference type="Pfam" id="PF00004">
    <property type="entry name" value="AAA"/>
    <property type="match status" value="1"/>
</dbReference>
<dbReference type="CDD" id="cd18139">
    <property type="entry name" value="HLD_clamp_RarA"/>
    <property type="match status" value="1"/>
</dbReference>
<organism evidence="5 6">
    <name type="scientific">Paenibacillus soyae</name>
    <dbReference type="NCBI Taxonomy" id="2969249"/>
    <lineage>
        <taxon>Bacteria</taxon>
        <taxon>Bacillati</taxon>
        <taxon>Bacillota</taxon>
        <taxon>Bacilli</taxon>
        <taxon>Bacillales</taxon>
        <taxon>Paenibacillaceae</taxon>
        <taxon>Paenibacillus</taxon>
    </lineage>
</organism>
<dbReference type="Pfam" id="PF16193">
    <property type="entry name" value="AAA_assoc_2"/>
    <property type="match status" value="1"/>
</dbReference>
<dbReference type="Proteomes" id="UP001141950">
    <property type="component" value="Unassembled WGS sequence"/>
</dbReference>
<evidence type="ECO:0000256" key="3">
    <source>
        <dbReference type="ARBA" id="ARBA00022840"/>
    </source>
</evidence>
<dbReference type="SUPFAM" id="SSF52540">
    <property type="entry name" value="P-loop containing nucleoside triphosphate hydrolases"/>
    <property type="match status" value="1"/>
</dbReference>
<dbReference type="Gene3D" id="1.20.272.10">
    <property type="match status" value="1"/>
</dbReference>
<dbReference type="PANTHER" id="PTHR13779">
    <property type="entry name" value="WERNER HELICASE-INTERACTING PROTEIN 1 FAMILY MEMBER"/>
    <property type="match status" value="1"/>
</dbReference>
<dbReference type="GO" id="GO:0006261">
    <property type="term" value="P:DNA-templated DNA replication"/>
    <property type="evidence" value="ECO:0007669"/>
    <property type="project" value="TreeGrafter"/>
</dbReference>
<dbReference type="InterPro" id="IPR032423">
    <property type="entry name" value="AAA_assoc_2"/>
</dbReference>
<dbReference type="GO" id="GO:0005524">
    <property type="term" value="F:ATP binding"/>
    <property type="evidence" value="ECO:0007669"/>
    <property type="project" value="UniProtKB-KW"/>
</dbReference>
<dbReference type="GO" id="GO:0008047">
    <property type="term" value="F:enzyme activator activity"/>
    <property type="evidence" value="ECO:0007669"/>
    <property type="project" value="TreeGrafter"/>
</dbReference>
<dbReference type="FunFam" id="1.20.272.10:FF:000001">
    <property type="entry name" value="Putative AAA family ATPase"/>
    <property type="match status" value="1"/>
</dbReference>
<proteinExistence type="inferred from homology"/>
<dbReference type="Gene3D" id="1.10.8.60">
    <property type="match status" value="1"/>
</dbReference>
<dbReference type="InterPro" id="IPR051314">
    <property type="entry name" value="AAA_ATPase_RarA/MGS1/WRNIP1"/>
</dbReference>
<name>A0A9X2S8U8_9BACL</name>
<dbReference type="InterPro" id="IPR021886">
    <property type="entry name" value="MgsA_C"/>
</dbReference>
<keyword evidence="2" id="KW-0547">Nucleotide-binding</keyword>
<keyword evidence="3" id="KW-0067">ATP-binding</keyword>
<dbReference type="AlphaFoldDB" id="A0A9X2S8U8"/>
<dbReference type="GO" id="GO:0000731">
    <property type="term" value="P:DNA synthesis involved in DNA repair"/>
    <property type="evidence" value="ECO:0007669"/>
    <property type="project" value="TreeGrafter"/>
</dbReference>
<dbReference type="RefSeq" id="WP_257446146.1">
    <property type="nucleotide sequence ID" value="NZ_JANIPJ010000008.1"/>
</dbReference>
<evidence type="ECO:0000313" key="5">
    <source>
        <dbReference type="EMBL" id="MCR2804799.1"/>
    </source>
</evidence>
<dbReference type="InterPro" id="IPR027417">
    <property type="entry name" value="P-loop_NTPase"/>
</dbReference>
<evidence type="ECO:0000256" key="1">
    <source>
        <dbReference type="ARBA" id="ARBA00008959"/>
    </source>
</evidence>
<gene>
    <name evidence="5" type="ORF">NQZ67_13000</name>
</gene>
<dbReference type="Gene3D" id="1.10.3710.10">
    <property type="entry name" value="DNA polymerase III clamp loader subunits, C-terminal domain"/>
    <property type="match status" value="1"/>
</dbReference>
<feature type="domain" description="AAA+ ATPase" evidence="4">
    <location>
        <begin position="51"/>
        <end position="172"/>
    </location>
</feature>
<dbReference type="GO" id="GO:0017116">
    <property type="term" value="F:single-stranded DNA helicase activity"/>
    <property type="evidence" value="ECO:0007669"/>
    <property type="project" value="TreeGrafter"/>
</dbReference>
<evidence type="ECO:0000259" key="4">
    <source>
        <dbReference type="SMART" id="SM00382"/>
    </source>
</evidence>
<dbReference type="SMART" id="SM00382">
    <property type="entry name" value="AAA"/>
    <property type="match status" value="1"/>
</dbReference>
<comment type="caution">
    <text evidence="5">The sequence shown here is derived from an EMBL/GenBank/DDBJ whole genome shotgun (WGS) entry which is preliminary data.</text>
</comment>
<dbReference type="EMBL" id="JANIPJ010000008">
    <property type="protein sequence ID" value="MCR2804799.1"/>
    <property type="molecule type" value="Genomic_DNA"/>
</dbReference>
<dbReference type="InterPro" id="IPR003593">
    <property type="entry name" value="AAA+_ATPase"/>
</dbReference>
<dbReference type="GO" id="GO:0016887">
    <property type="term" value="F:ATP hydrolysis activity"/>
    <property type="evidence" value="ECO:0007669"/>
    <property type="project" value="InterPro"/>
</dbReference>
<dbReference type="Gene3D" id="3.40.50.300">
    <property type="entry name" value="P-loop containing nucleotide triphosphate hydrolases"/>
    <property type="match status" value="1"/>
</dbReference>
<dbReference type="PANTHER" id="PTHR13779:SF7">
    <property type="entry name" value="ATPASE WRNIP1"/>
    <property type="match status" value="1"/>
</dbReference>
<dbReference type="CDD" id="cd00009">
    <property type="entry name" value="AAA"/>
    <property type="match status" value="1"/>
</dbReference>
<dbReference type="GO" id="GO:0003677">
    <property type="term" value="F:DNA binding"/>
    <property type="evidence" value="ECO:0007669"/>
    <property type="project" value="InterPro"/>
</dbReference>
<keyword evidence="6" id="KW-1185">Reference proteome</keyword>
<accession>A0A9X2S8U8</accession>
<dbReference type="Pfam" id="PF12002">
    <property type="entry name" value="MgsA_C"/>
    <property type="match status" value="1"/>
</dbReference>
<dbReference type="InterPro" id="IPR008921">
    <property type="entry name" value="DNA_pol3_clamp-load_cplx_C"/>
</dbReference>
<reference evidence="5" key="1">
    <citation type="submission" date="2022-08" db="EMBL/GenBank/DDBJ databases">
        <title>The genomic sequence of strain Paenibacillus sp. SCIV0701.</title>
        <authorList>
            <person name="Zhao H."/>
        </authorList>
    </citation>
    <scope>NUCLEOTIDE SEQUENCE</scope>
    <source>
        <strain evidence="5">SCIV0701</strain>
    </source>
</reference>
<evidence type="ECO:0000256" key="2">
    <source>
        <dbReference type="ARBA" id="ARBA00022741"/>
    </source>
</evidence>
<evidence type="ECO:0000313" key="6">
    <source>
        <dbReference type="Proteomes" id="UP001141950"/>
    </source>
</evidence>